<evidence type="ECO:0000259" key="1">
    <source>
        <dbReference type="Pfam" id="PF04545"/>
    </source>
</evidence>
<dbReference type="CDD" id="cd06171">
    <property type="entry name" value="Sigma70_r4"/>
    <property type="match status" value="1"/>
</dbReference>
<accession>A0A1F7GA82</accession>
<dbReference type="NCBIfam" id="TIGR02937">
    <property type="entry name" value="sigma70-ECF"/>
    <property type="match status" value="1"/>
</dbReference>
<sequence>MDEKAQSGIIDSKQSSSELGVALLDGFERRRTLKSREHAPNPRLGGLYRVLFSLNQNYDDLLEEQKVGRVLKIDQAQILAVLQDQQQSYEKCEAALSFLLARAGRLFIPAIDVFAQDHAEVILKDATYPHLRASLDRLRETRDTLELIVGQRQIEAKIIPENMEKIEGELPRSIATDVSLNDVFRYIRMVDEKLDELEEDARAMGVEPLPAHPTIHERNANILSLFNRSARNLYAFYGDSFWDNYQTALSLERVHAIFNTAAKRTHRHPSDTAVFLLLQEYDSETVSYRQRMDIDEEIKPGSVVSKIIMRRAVAGITRKFSLNVEPVEAEELSALTLRLLTSRGVLKRDHEWLGLIRTAREKRRLITEHHTMTTDYLKDLFAKDDKMKQDDDNNAPKTITDILSSQRARMIRLVLSISGENNNYLEHFADKIKFDFDRVLMGAIAGFLHDYPAIIANDHPRGRAASLFMQGRLQLNITRLMAIILGVTQAQINNGSYRQKLKGVDVSQFPVQNTTSLSPGEVCLALNEAGEGQIPIIPDLSDLLCGLLENRGYPLGHDGAVEPEVIPLLGKDDSVEEEALKNIAVQSISDVLSSFDSPRYEQVLRLYYFDELTQDQIAKIMRVKKERVRQLIDRAIRKLRHPQRIKLLHGLDQIL</sequence>
<dbReference type="GO" id="GO:0003700">
    <property type="term" value="F:DNA-binding transcription factor activity"/>
    <property type="evidence" value="ECO:0007669"/>
    <property type="project" value="InterPro"/>
</dbReference>
<reference evidence="2 3" key="1">
    <citation type="journal article" date="2016" name="Nat. Commun.">
        <title>Thousands of microbial genomes shed light on interconnected biogeochemical processes in an aquifer system.</title>
        <authorList>
            <person name="Anantharaman K."/>
            <person name="Brown C.T."/>
            <person name="Hug L.A."/>
            <person name="Sharon I."/>
            <person name="Castelle C.J."/>
            <person name="Probst A.J."/>
            <person name="Thomas B.C."/>
            <person name="Singh A."/>
            <person name="Wilkins M.J."/>
            <person name="Karaoz U."/>
            <person name="Brodie E.L."/>
            <person name="Williams K.H."/>
            <person name="Hubbard S.S."/>
            <person name="Banfield J.F."/>
        </authorList>
    </citation>
    <scope>NUCLEOTIDE SEQUENCE [LARGE SCALE GENOMIC DNA]</scope>
</reference>
<dbReference type="Pfam" id="PF04545">
    <property type="entry name" value="Sigma70_r4"/>
    <property type="match status" value="1"/>
</dbReference>
<dbReference type="InterPro" id="IPR014284">
    <property type="entry name" value="RNA_pol_sigma-70_dom"/>
</dbReference>
<dbReference type="Gene3D" id="1.20.140.160">
    <property type="match status" value="1"/>
</dbReference>
<dbReference type="GO" id="GO:0006352">
    <property type="term" value="P:DNA-templated transcription initiation"/>
    <property type="evidence" value="ECO:0007669"/>
    <property type="project" value="InterPro"/>
</dbReference>
<feature type="domain" description="RNA polymerase sigma-70 region 4" evidence="1">
    <location>
        <begin position="597"/>
        <end position="641"/>
    </location>
</feature>
<evidence type="ECO:0000313" key="3">
    <source>
        <dbReference type="Proteomes" id="UP000178372"/>
    </source>
</evidence>
<protein>
    <recommendedName>
        <fullName evidence="1">RNA polymerase sigma-70 region 4 domain-containing protein</fullName>
    </recommendedName>
</protein>
<comment type="caution">
    <text evidence="2">The sequence shown here is derived from an EMBL/GenBank/DDBJ whole genome shotgun (WGS) entry which is preliminary data.</text>
</comment>
<dbReference type="EMBL" id="MFZF01000024">
    <property type="protein sequence ID" value="OGK15801.1"/>
    <property type="molecule type" value="Genomic_DNA"/>
</dbReference>
<proteinExistence type="predicted"/>
<organism evidence="2 3">
    <name type="scientific">Candidatus Roizmanbacteria bacterium RIFCSPHIGHO2_01_FULL_39_12b</name>
    <dbReference type="NCBI Taxonomy" id="1802030"/>
    <lineage>
        <taxon>Bacteria</taxon>
        <taxon>Candidatus Roizmaniibacteriota</taxon>
    </lineage>
</organism>
<dbReference type="InterPro" id="IPR007630">
    <property type="entry name" value="RNA_pol_sigma70_r4"/>
</dbReference>
<dbReference type="SUPFAM" id="SSF88659">
    <property type="entry name" value="Sigma3 and sigma4 domains of RNA polymerase sigma factors"/>
    <property type="match status" value="1"/>
</dbReference>
<dbReference type="InterPro" id="IPR013324">
    <property type="entry name" value="RNA_pol_sigma_r3/r4-like"/>
</dbReference>
<gene>
    <name evidence="2" type="ORF">A2690_04675</name>
</gene>
<dbReference type="AlphaFoldDB" id="A0A1F7GA82"/>
<name>A0A1F7GA82_9BACT</name>
<evidence type="ECO:0000313" key="2">
    <source>
        <dbReference type="EMBL" id="OGK15801.1"/>
    </source>
</evidence>
<dbReference type="Proteomes" id="UP000178372">
    <property type="component" value="Unassembled WGS sequence"/>
</dbReference>